<feature type="transmembrane region" description="Helical" evidence="12">
    <location>
        <begin position="25"/>
        <end position="43"/>
    </location>
</feature>
<evidence type="ECO:0000256" key="5">
    <source>
        <dbReference type="ARBA" id="ARBA00022475"/>
    </source>
</evidence>
<accession>A0A645HIQ0</accession>
<comment type="caution">
    <text evidence="13">The sequence shown here is derived from an EMBL/GenBank/DDBJ whole genome shotgun (WGS) entry which is preliminary data.</text>
</comment>
<evidence type="ECO:0000256" key="10">
    <source>
        <dbReference type="ARBA" id="ARBA00032707"/>
    </source>
</evidence>
<comment type="subcellular location">
    <subcellularLocation>
        <location evidence="1">Cell membrane</location>
        <topology evidence="1">Multi-pass membrane protein</topology>
    </subcellularLocation>
</comment>
<keyword evidence="5" id="KW-1003">Cell membrane</keyword>
<name>A0A645HIQ0_9ZZZZ</name>
<evidence type="ECO:0000256" key="11">
    <source>
        <dbReference type="ARBA" id="ARBA00047594"/>
    </source>
</evidence>
<evidence type="ECO:0000256" key="8">
    <source>
        <dbReference type="ARBA" id="ARBA00022989"/>
    </source>
</evidence>
<reference evidence="13" key="1">
    <citation type="submission" date="2019-08" db="EMBL/GenBank/DDBJ databases">
        <authorList>
            <person name="Kucharzyk K."/>
            <person name="Murdoch R.W."/>
            <person name="Higgins S."/>
            <person name="Loffler F."/>
        </authorList>
    </citation>
    <scope>NUCLEOTIDE SEQUENCE</scope>
</reference>
<proteinExistence type="inferred from homology"/>
<dbReference type="InterPro" id="IPR003824">
    <property type="entry name" value="UppP"/>
</dbReference>
<evidence type="ECO:0000313" key="13">
    <source>
        <dbReference type="EMBL" id="MPN38885.1"/>
    </source>
</evidence>
<keyword evidence="7 13" id="KW-0378">Hydrolase</keyword>
<dbReference type="GO" id="GO:0005886">
    <property type="term" value="C:plasma membrane"/>
    <property type="evidence" value="ECO:0007669"/>
    <property type="project" value="UniProtKB-SubCell"/>
</dbReference>
<dbReference type="Pfam" id="PF02673">
    <property type="entry name" value="BacA"/>
    <property type="match status" value="1"/>
</dbReference>
<organism evidence="13">
    <name type="scientific">bioreactor metagenome</name>
    <dbReference type="NCBI Taxonomy" id="1076179"/>
    <lineage>
        <taxon>unclassified sequences</taxon>
        <taxon>metagenomes</taxon>
        <taxon>ecological metagenomes</taxon>
    </lineage>
</organism>
<evidence type="ECO:0000256" key="3">
    <source>
        <dbReference type="ARBA" id="ARBA00012374"/>
    </source>
</evidence>
<dbReference type="EC" id="3.6.1.27" evidence="3"/>
<sequence length="183" mass="19100">MLIIVATLPLAAVLPVKDYVEGLYSNTVFIGCALLVTGFVLFFSDRLARGHKSARSATLTDAVLVGLAQAVAVVPGVSRSGATISAGMMRGFDRNFAVRFSFLMSLPAVLGANIIALIGAVKSGFDTALLPIYLVGVAVAMVSGLLAISLVKMLADKGKFGRFAYYCWAVGVVALAASFFTRA</sequence>
<protein>
    <recommendedName>
        <fullName evidence="4">Undecaprenyl-diphosphatase</fullName>
        <ecNumber evidence="3">3.6.1.27</ecNumber>
    </recommendedName>
    <alternativeName>
        <fullName evidence="10">Undecaprenyl pyrophosphate phosphatase</fullName>
    </alternativeName>
</protein>
<gene>
    <name evidence="13" type="primary">uppP_53</name>
    <name evidence="13" type="ORF">SDC9_186410</name>
</gene>
<dbReference type="EMBL" id="VSSQ01094377">
    <property type="protein sequence ID" value="MPN38885.1"/>
    <property type="molecule type" value="Genomic_DNA"/>
</dbReference>
<evidence type="ECO:0000256" key="2">
    <source>
        <dbReference type="ARBA" id="ARBA00010621"/>
    </source>
</evidence>
<feature type="transmembrane region" description="Helical" evidence="12">
    <location>
        <begin position="96"/>
        <end position="118"/>
    </location>
</feature>
<evidence type="ECO:0000256" key="12">
    <source>
        <dbReference type="SAM" id="Phobius"/>
    </source>
</evidence>
<keyword evidence="9 12" id="KW-0472">Membrane</keyword>
<dbReference type="GO" id="GO:0050380">
    <property type="term" value="F:undecaprenyl-diphosphatase activity"/>
    <property type="evidence" value="ECO:0007669"/>
    <property type="project" value="UniProtKB-EC"/>
</dbReference>
<dbReference type="PANTHER" id="PTHR30622">
    <property type="entry name" value="UNDECAPRENYL-DIPHOSPHATASE"/>
    <property type="match status" value="1"/>
</dbReference>
<evidence type="ECO:0000256" key="1">
    <source>
        <dbReference type="ARBA" id="ARBA00004651"/>
    </source>
</evidence>
<comment type="similarity">
    <text evidence="2">Belongs to the UppP family.</text>
</comment>
<evidence type="ECO:0000256" key="4">
    <source>
        <dbReference type="ARBA" id="ARBA00021581"/>
    </source>
</evidence>
<evidence type="ECO:0000256" key="9">
    <source>
        <dbReference type="ARBA" id="ARBA00023136"/>
    </source>
</evidence>
<keyword evidence="6 12" id="KW-0812">Transmembrane</keyword>
<dbReference type="AlphaFoldDB" id="A0A645HIQ0"/>
<feature type="transmembrane region" description="Helical" evidence="12">
    <location>
        <begin position="130"/>
        <end position="151"/>
    </location>
</feature>
<evidence type="ECO:0000256" key="6">
    <source>
        <dbReference type="ARBA" id="ARBA00022692"/>
    </source>
</evidence>
<keyword evidence="8 12" id="KW-1133">Transmembrane helix</keyword>
<feature type="transmembrane region" description="Helical" evidence="12">
    <location>
        <begin position="163"/>
        <end position="181"/>
    </location>
</feature>
<comment type="catalytic activity">
    <reaction evidence="11">
        <text>di-trans,octa-cis-undecaprenyl diphosphate + H2O = di-trans,octa-cis-undecaprenyl phosphate + phosphate + H(+)</text>
        <dbReference type="Rhea" id="RHEA:28094"/>
        <dbReference type="ChEBI" id="CHEBI:15377"/>
        <dbReference type="ChEBI" id="CHEBI:15378"/>
        <dbReference type="ChEBI" id="CHEBI:43474"/>
        <dbReference type="ChEBI" id="CHEBI:58405"/>
        <dbReference type="ChEBI" id="CHEBI:60392"/>
        <dbReference type="EC" id="3.6.1.27"/>
    </reaction>
</comment>
<evidence type="ECO:0000256" key="7">
    <source>
        <dbReference type="ARBA" id="ARBA00022801"/>
    </source>
</evidence>
<dbReference type="PANTHER" id="PTHR30622:SF2">
    <property type="entry name" value="UNDECAPRENYL-DIPHOSPHATASE"/>
    <property type="match status" value="1"/>
</dbReference>